<dbReference type="EMBL" id="JAYKXP010000165">
    <property type="protein sequence ID" value="KAK7021735.1"/>
    <property type="molecule type" value="Genomic_DNA"/>
</dbReference>
<accession>A0AAW0B6N9</accession>
<evidence type="ECO:0000313" key="2">
    <source>
        <dbReference type="EMBL" id="KAK7021735.1"/>
    </source>
</evidence>
<feature type="compositionally biased region" description="Basic residues" evidence="1">
    <location>
        <begin position="650"/>
        <end position="672"/>
    </location>
</feature>
<feature type="compositionally biased region" description="Polar residues" evidence="1">
    <location>
        <begin position="514"/>
        <end position="526"/>
    </location>
</feature>
<proteinExistence type="predicted"/>
<comment type="caution">
    <text evidence="2">The sequence shown here is derived from an EMBL/GenBank/DDBJ whole genome shotgun (WGS) entry which is preliminary data.</text>
</comment>
<keyword evidence="3" id="KW-1185">Reference proteome</keyword>
<organism evidence="2 3">
    <name type="scientific">Paramarasmius palmivorus</name>
    <dbReference type="NCBI Taxonomy" id="297713"/>
    <lineage>
        <taxon>Eukaryota</taxon>
        <taxon>Fungi</taxon>
        <taxon>Dikarya</taxon>
        <taxon>Basidiomycota</taxon>
        <taxon>Agaricomycotina</taxon>
        <taxon>Agaricomycetes</taxon>
        <taxon>Agaricomycetidae</taxon>
        <taxon>Agaricales</taxon>
        <taxon>Marasmiineae</taxon>
        <taxon>Marasmiaceae</taxon>
        <taxon>Paramarasmius</taxon>
    </lineage>
</organism>
<protein>
    <submittedName>
        <fullName evidence="2">SERTA domain-containing protein 3</fullName>
    </submittedName>
</protein>
<feature type="compositionally biased region" description="Low complexity" evidence="1">
    <location>
        <begin position="490"/>
        <end position="513"/>
    </location>
</feature>
<feature type="compositionally biased region" description="Polar residues" evidence="1">
    <location>
        <begin position="157"/>
        <end position="168"/>
    </location>
</feature>
<feature type="region of interest" description="Disordered" evidence="1">
    <location>
        <begin position="646"/>
        <end position="730"/>
    </location>
</feature>
<feature type="compositionally biased region" description="Low complexity" evidence="1">
    <location>
        <begin position="124"/>
        <end position="146"/>
    </location>
</feature>
<evidence type="ECO:0000313" key="3">
    <source>
        <dbReference type="Proteomes" id="UP001383192"/>
    </source>
</evidence>
<feature type="region of interest" description="Disordered" evidence="1">
    <location>
        <begin position="487"/>
        <end position="601"/>
    </location>
</feature>
<feature type="compositionally biased region" description="Polar residues" evidence="1">
    <location>
        <begin position="107"/>
        <end position="123"/>
    </location>
</feature>
<evidence type="ECO:0000256" key="1">
    <source>
        <dbReference type="SAM" id="MobiDB-lite"/>
    </source>
</evidence>
<reference evidence="2 3" key="1">
    <citation type="submission" date="2024-01" db="EMBL/GenBank/DDBJ databases">
        <title>A draft genome for a cacao thread blight-causing isolate of Paramarasmius palmivorus.</title>
        <authorList>
            <person name="Baruah I.K."/>
            <person name="Bukari Y."/>
            <person name="Amoako-Attah I."/>
            <person name="Meinhardt L.W."/>
            <person name="Bailey B.A."/>
            <person name="Cohen S.P."/>
        </authorList>
    </citation>
    <scope>NUCLEOTIDE SEQUENCE [LARGE SCALE GENOMIC DNA]</scope>
    <source>
        <strain evidence="2 3">GH-12</strain>
    </source>
</reference>
<sequence>MDTGARRKIAQGDDEVRRERRPCFERYRTEGAGIINLDTNVLGSGVRIGSNFDPMAIGPVGDSHPGNDFLPYLSNLPNSCWQKMEDTNSSAPYTPLSDAENARLSLPTPSSTMPLTNQPTSAGSQASTASNPAPPATTTELTPNNAVPVSGDGQIVGEQNSATGSASDGATDEQAVAGEEDEDVGKRRRGNPGNFTGARLVAMQKGLKQYMDLKTRKERTRFWPSFMAELMAEFPLKEYPIPRSRLAGREEFVEKTPEEVKALTPKEKTAYHRSLKSASATDEELYLQMVKDWIFWQQTILRKAEGGMTGALFRAELEKKKKQVKPQFNHFVMKHPQYKHSVVARSSETGQLDRLPARGEAVKKLLAELPEEEAISLKAEYDELLAAMDAEDGDEDEAPPDVAAQRSRRQNFGSLAQEVLNIWRKLTGLNLVLLAGECIDGDADYDSCVIFSKPDGCLDMDAGEGVDFDRFSNTFLHWLKDIYTKTHPEQTQSSQTTANGSSTSASTPTPVASRISTSVPVKNLTSEQHEGSGDQGNQKSRSKKGRRGTRAGGESSMTDEETPEPSEPSDLGSGSEDEGDGDASSGRPPITPQVPIDSDGLWEKNEEGLPVLKVPMCDLTRAQQAAFTRECAMAIGLTKAVEDLEEDMRKSRKGKSAKASRYKGSKPTRKSSRIQTAGNDNDADDEGGDNEVLPVGNDDGGDGGSRREMNAEPNDGTMMGEDRSDDSPSRVIHSVNDVESLPAWAKAVVMGHSHLDIPQMEAWAKFDVQGCSTPFLKGYGEWLLGPQSVPRPEVWSVIVHKWIEVEEEWNKRNVEADGAQIKMLKSRRPQGYLQWFKYGRMRWEELVPSEVRPESLGHEWWTWWTKVVNPRWRPKSEDMVMPGGAGSWEAVRIPGKDGFVLVLVSLRWWCDLLDDPENDLLWLSTIKAVYWTLVELLKDAQTLLREDDGEDGNEEVEECTPAEEAMGVKRKR</sequence>
<dbReference type="Proteomes" id="UP001383192">
    <property type="component" value="Unassembled WGS sequence"/>
</dbReference>
<feature type="region of interest" description="Disordered" evidence="1">
    <location>
        <begin position="947"/>
        <end position="972"/>
    </location>
</feature>
<gene>
    <name evidence="2" type="primary">RBT1_35</name>
    <name evidence="2" type="ORF">VNI00_017312</name>
</gene>
<name>A0AAW0B6N9_9AGAR</name>
<feature type="region of interest" description="Disordered" evidence="1">
    <location>
        <begin position="86"/>
        <end position="198"/>
    </location>
</feature>
<feature type="compositionally biased region" description="Basic residues" evidence="1">
    <location>
        <begin position="540"/>
        <end position="549"/>
    </location>
</feature>
<feature type="compositionally biased region" description="Acidic residues" evidence="1">
    <location>
        <begin position="947"/>
        <end position="961"/>
    </location>
</feature>
<dbReference type="AlphaFoldDB" id="A0AAW0B6N9"/>